<evidence type="ECO:0000256" key="1">
    <source>
        <dbReference type="ARBA" id="ARBA00006499"/>
    </source>
</evidence>
<dbReference type="GO" id="GO:0016787">
    <property type="term" value="F:hydrolase activity"/>
    <property type="evidence" value="ECO:0007669"/>
    <property type="project" value="UniProtKB-KW"/>
</dbReference>
<sequence length="231" mass="24384">MHRVYQSPRRVRRTPRSPWTASVVHVIDADVVQWTRPADERAGTPLLVLLHGVGSNERDLLGIAPALPPAWTAASLRAPMPWGPGFSWYPLGTPGSPAVGPVDDAVDEVLAWIDDVAADHPRIGLLGFSQGGSMALQLLRARPGAFAFAVSLSGFVVPGVADSRDEAVATIRPRVFLGHGDLDPVIPAEATARTQAWAAAHTDVTDRTYAGLAHAVSAAELADVAAFVDAD</sequence>
<dbReference type="Gene3D" id="3.40.50.1820">
    <property type="entry name" value="alpha/beta hydrolase"/>
    <property type="match status" value="1"/>
</dbReference>
<comment type="similarity">
    <text evidence="1">Belongs to the AB hydrolase superfamily. AB hydrolase 2 family.</text>
</comment>
<dbReference type="Pfam" id="PF02230">
    <property type="entry name" value="Abhydrolase_2"/>
    <property type="match status" value="1"/>
</dbReference>
<keyword evidence="2" id="KW-0378">Hydrolase</keyword>
<dbReference type="AlphaFoldDB" id="A0A850DZ91"/>
<dbReference type="InterPro" id="IPR029058">
    <property type="entry name" value="AB_hydrolase_fold"/>
</dbReference>
<accession>A0A850DZ91</accession>
<dbReference type="Proteomes" id="UP000539146">
    <property type="component" value="Unassembled WGS sequence"/>
</dbReference>
<evidence type="ECO:0000313" key="4">
    <source>
        <dbReference type="EMBL" id="NUU29705.1"/>
    </source>
</evidence>
<dbReference type="PANTHER" id="PTHR10655:SF17">
    <property type="entry name" value="LYSOPHOSPHOLIPASE-LIKE PROTEIN 1"/>
    <property type="match status" value="1"/>
</dbReference>
<dbReference type="EMBL" id="JABMCG010000126">
    <property type="protein sequence ID" value="NUU29705.1"/>
    <property type="molecule type" value="Genomic_DNA"/>
</dbReference>
<dbReference type="InterPro" id="IPR050565">
    <property type="entry name" value="LYPA1-2/EST-like"/>
</dbReference>
<feature type="domain" description="Phospholipase/carboxylesterase/thioesterase" evidence="3">
    <location>
        <begin position="119"/>
        <end position="229"/>
    </location>
</feature>
<protein>
    <submittedName>
        <fullName evidence="4">Prolyl oligopeptidase family serine peptidase</fullName>
    </submittedName>
</protein>
<gene>
    <name evidence="4" type="ORF">HP467_16565</name>
</gene>
<evidence type="ECO:0000313" key="5">
    <source>
        <dbReference type="Proteomes" id="UP000539146"/>
    </source>
</evidence>
<reference evidence="4 5" key="1">
    <citation type="submission" date="2020-05" db="EMBL/GenBank/DDBJ databases">
        <title>Genome Sequencing of Type Strains.</title>
        <authorList>
            <person name="Lemaire J.F."/>
            <person name="Inderbitzin P."/>
            <person name="Gregorio O.A."/>
            <person name="Collins S.B."/>
            <person name="Wespe N."/>
            <person name="Knight-Connoni V."/>
        </authorList>
    </citation>
    <scope>NUCLEOTIDE SEQUENCE [LARGE SCALE GENOMIC DNA]</scope>
    <source>
        <strain evidence="4 5">DSM 20512</strain>
    </source>
</reference>
<dbReference type="PANTHER" id="PTHR10655">
    <property type="entry name" value="LYSOPHOSPHOLIPASE-RELATED"/>
    <property type="match status" value="1"/>
</dbReference>
<proteinExistence type="inferred from homology"/>
<dbReference type="InterPro" id="IPR003140">
    <property type="entry name" value="PLipase/COase/thioEstase"/>
</dbReference>
<comment type="caution">
    <text evidence="4">The sequence shown here is derived from an EMBL/GenBank/DDBJ whole genome shotgun (WGS) entry which is preliminary data.</text>
</comment>
<evidence type="ECO:0000256" key="2">
    <source>
        <dbReference type="ARBA" id="ARBA00022801"/>
    </source>
</evidence>
<dbReference type="SUPFAM" id="SSF53474">
    <property type="entry name" value="alpha/beta-Hydrolases"/>
    <property type="match status" value="1"/>
</dbReference>
<name>A0A850DZ91_9MICO</name>
<evidence type="ECO:0000259" key="3">
    <source>
        <dbReference type="Pfam" id="PF02230"/>
    </source>
</evidence>
<organism evidence="4 5">
    <name type="scientific">Curtobacterium citreum</name>
    <dbReference type="NCBI Taxonomy" id="2036"/>
    <lineage>
        <taxon>Bacteria</taxon>
        <taxon>Bacillati</taxon>
        <taxon>Actinomycetota</taxon>
        <taxon>Actinomycetes</taxon>
        <taxon>Micrococcales</taxon>
        <taxon>Microbacteriaceae</taxon>
        <taxon>Curtobacterium</taxon>
    </lineage>
</organism>